<evidence type="ECO:0000256" key="8">
    <source>
        <dbReference type="ARBA" id="ARBA00022723"/>
    </source>
</evidence>
<dbReference type="AlphaFoldDB" id="A0A7X8YCL8"/>
<evidence type="ECO:0000256" key="13">
    <source>
        <dbReference type="ARBA" id="ARBA00031533"/>
    </source>
</evidence>
<keyword evidence="18" id="KW-1185">Reference proteome</keyword>
<dbReference type="InterPro" id="IPR014782">
    <property type="entry name" value="Peptidase_M1_dom"/>
</dbReference>
<dbReference type="Gene3D" id="1.10.390.10">
    <property type="entry name" value="Neutral Protease Domain 2"/>
    <property type="match status" value="1"/>
</dbReference>
<dbReference type="GO" id="GO:0043171">
    <property type="term" value="P:peptide catabolic process"/>
    <property type="evidence" value="ECO:0007669"/>
    <property type="project" value="TreeGrafter"/>
</dbReference>
<keyword evidence="6 17" id="KW-0031">Aminopeptidase</keyword>
<evidence type="ECO:0000256" key="7">
    <source>
        <dbReference type="ARBA" id="ARBA00022670"/>
    </source>
</evidence>
<dbReference type="SUPFAM" id="SSF55486">
    <property type="entry name" value="Metalloproteases ('zincins'), catalytic domain"/>
    <property type="match status" value="1"/>
</dbReference>
<dbReference type="GO" id="GO:0042277">
    <property type="term" value="F:peptide binding"/>
    <property type="evidence" value="ECO:0007669"/>
    <property type="project" value="TreeGrafter"/>
</dbReference>
<evidence type="ECO:0000256" key="4">
    <source>
        <dbReference type="ARBA" id="ARBA00012564"/>
    </source>
</evidence>
<gene>
    <name evidence="17" type="primary">pepN</name>
    <name evidence="17" type="ORF">HGQ17_01555</name>
</gene>
<proteinExistence type="inferred from homology"/>
<comment type="catalytic activity">
    <reaction evidence="1">
        <text>Release of an N-terminal amino acid, Xaa-|-Yaa- from a peptide, amide or arylamide. Xaa is preferably Ala, but may be most amino acids including Pro (slow action). When a terminal hydrophobic residue is followed by a prolyl residue, the two may be released as an intact Xaa-Pro dipeptide.</text>
        <dbReference type="EC" id="3.4.11.2"/>
    </reaction>
</comment>
<evidence type="ECO:0000256" key="5">
    <source>
        <dbReference type="ARBA" id="ARBA00015611"/>
    </source>
</evidence>
<dbReference type="InterPro" id="IPR045357">
    <property type="entry name" value="Aminopeptidase_N-like_N"/>
</dbReference>
<keyword evidence="8" id="KW-0479">Metal-binding</keyword>
<dbReference type="GO" id="GO:0005615">
    <property type="term" value="C:extracellular space"/>
    <property type="evidence" value="ECO:0007669"/>
    <property type="project" value="TreeGrafter"/>
</dbReference>
<dbReference type="InterPro" id="IPR042097">
    <property type="entry name" value="Aminopeptidase_N-like_N_sf"/>
</dbReference>
<evidence type="ECO:0000256" key="3">
    <source>
        <dbReference type="ARBA" id="ARBA00010136"/>
    </source>
</evidence>
<organism evidence="17 18">
    <name type="scientific">Nesterenkonia sedimenti</name>
    <dbReference type="NCBI Taxonomy" id="1463632"/>
    <lineage>
        <taxon>Bacteria</taxon>
        <taxon>Bacillati</taxon>
        <taxon>Actinomycetota</taxon>
        <taxon>Actinomycetes</taxon>
        <taxon>Micrococcales</taxon>
        <taxon>Micrococcaceae</taxon>
        <taxon>Nesterenkonia</taxon>
    </lineage>
</organism>
<dbReference type="GO" id="GO:0005737">
    <property type="term" value="C:cytoplasm"/>
    <property type="evidence" value="ECO:0007669"/>
    <property type="project" value="TreeGrafter"/>
</dbReference>
<dbReference type="InterPro" id="IPR024571">
    <property type="entry name" value="ERAP1-like_C_dom"/>
</dbReference>
<dbReference type="GO" id="GO:0016020">
    <property type="term" value="C:membrane"/>
    <property type="evidence" value="ECO:0007669"/>
    <property type="project" value="TreeGrafter"/>
</dbReference>
<dbReference type="InterPro" id="IPR001930">
    <property type="entry name" value="Peptidase_M1"/>
</dbReference>
<comment type="caution">
    <text evidence="17">The sequence shown here is derived from an EMBL/GenBank/DDBJ whole genome shotgun (WGS) entry which is preliminary data.</text>
</comment>
<dbReference type="GO" id="GO:0008270">
    <property type="term" value="F:zinc ion binding"/>
    <property type="evidence" value="ECO:0007669"/>
    <property type="project" value="InterPro"/>
</dbReference>
<keyword evidence="11" id="KW-0482">Metalloprotease</keyword>
<keyword evidence="9 17" id="KW-0378">Hydrolase</keyword>
<evidence type="ECO:0000256" key="1">
    <source>
        <dbReference type="ARBA" id="ARBA00000098"/>
    </source>
</evidence>
<evidence type="ECO:0000313" key="18">
    <source>
        <dbReference type="Proteomes" id="UP000523139"/>
    </source>
</evidence>
<feature type="domain" description="ERAP1-like C-terminal" evidence="15">
    <location>
        <begin position="546"/>
        <end position="877"/>
    </location>
</feature>
<dbReference type="PANTHER" id="PTHR11533:SF174">
    <property type="entry name" value="PUROMYCIN-SENSITIVE AMINOPEPTIDASE-RELATED"/>
    <property type="match status" value="1"/>
</dbReference>
<evidence type="ECO:0000256" key="12">
    <source>
        <dbReference type="ARBA" id="ARBA00029811"/>
    </source>
</evidence>
<dbReference type="RefSeq" id="WP_168886200.1">
    <property type="nucleotide sequence ID" value="NZ_JABAHY010000001.1"/>
</dbReference>
<dbReference type="NCBIfam" id="TIGR02412">
    <property type="entry name" value="pepN_strep_liv"/>
    <property type="match status" value="1"/>
</dbReference>
<evidence type="ECO:0000259" key="16">
    <source>
        <dbReference type="Pfam" id="PF17900"/>
    </source>
</evidence>
<evidence type="ECO:0000256" key="10">
    <source>
        <dbReference type="ARBA" id="ARBA00022833"/>
    </source>
</evidence>
<feature type="domain" description="Aminopeptidase N-like N-terminal" evidence="16">
    <location>
        <begin position="87"/>
        <end position="203"/>
    </location>
</feature>
<dbReference type="EC" id="3.4.11.2" evidence="4"/>
<accession>A0A7X8YCL8</accession>
<dbReference type="InterPro" id="IPR050344">
    <property type="entry name" value="Peptidase_M1_aminopeptidases"/>
</dbReference>
<dbReference type="Proteomes" id="UP000523139">
    <property type="component" value="Unassembled WGS sequence"/>
</dbReference>
<evidence type="ECO:0000256" key="6">
    <source>
        <dbReference type="ARBA" id="ARBA00022438"/>
    </source>
</evidence>
<reference evidence="17 18" key="1">
    <citation type="submission" date="2020-04" db="EMBL/GenBank/DDBJ databases">
        <title>Nesterenkonia sp. nov., isolated from marine sediment.</title>
        <authorList>
            <person name="Zhang G."/>
        </authorList>
    </citation>
    <scope>NUCLEOTIDE SEQUENCE [LARGE SCALE GENOMIC DNA]</scope>
    <source>
        <strain evidence="17 18">MY13</strain>
    </source>
</reference>
<dbReference type="GO" id="GO:0070006">
    <property type="term" value="F:metalloaminopeptidase activity"/>
    <property type="evidence" value="ECO:0007669"/>
    <property type="project" value="TreeGrafter"/>
</dbReference>
<dbReference type="InterPro" id="IPR012778">
    <property type="entry name" value="Pept_M1_aminopeptidase"/>
</dbReference>
<dbReference type="Pfam" id="PF11838">
    <property type="entry name" value="ERAP1_C"/>
    <property type="match status" value="1"/>
</dbReference>
<dbReference type="FunFam" id="1.10.390.10:FF:000004">
    <property type="entry name" value="Aminopeptidase N"/>
    <property type="match status" value="1"/>
</dbReference>
<evidence type="ECO:0000259" key="14">
    <source>
        <dbReference type="Pfam" id="PF01433"/>
    </source>
</evidence>
<protein>
    <recommendedName>
        <fullName evidence="5">Aminopeptidase N</fullName>
        <ecNumber evidence="4">3.4.11.2</ecNumber>
    </recommendedName>
    <alternativeName>
        <fullName evidence="12">Alanine aminopeptidase</fullName>
    </alternativeName>
    <alternativeName>
        <fullName evidence="13">Lysyl aminopeptidase</fullName>
    </alternativeName>
</protein>
<dbReference type="SUPFAM" id="SSF63737">
    <property type="entry name" value="Leukotriene A4 hydrolase N-terminal domain"/>
    <property type="match status" value="1"/>
</dbReference>
<dbReference type="Pfam" id="PF17900">
    <property type="entry name" value="Peptidase_M1_N"/>
    <property type="match status" value="1"/>
</dbReference>
<dbReference type="Pfam" id="PF01433">
    <property type="entry name" value="Peptidase_M1"/>
    <property type="match status" value="1"/>
</dbReference>
<feature type="domain" description="Peptidase M1 membrane alanine aminopeptidase" evidence="14">
    <location>
        <begin position="248"/>
        <end position="459"/>
    </location>
</feature>
<dbReference type="GO" id="GO:0006508">
    <property type="term" value="P:proteolysis"/>
    <property type="evidence" value="ECO:0007669"/>
    <property type="project" value="UniProtKB-KW"/>
</dbReference>
<keyword evidence="7" id="KW-0645">Protease</keyword>
<evidence type="ECO:0000256" key="2">
    <source>
        <dbReference type="ARBA" id="ARBA00001947"/>
    </source>
</evidence>
<dbReference type="Gene3D" id="2.60.40.1730">
    <property type="entry name" value="tricorn interacting facor f3 domain"/>
    <property type="match status" value="1"/>
</dbReference>
<comment type="similarity">
    <text evidence="3">Belongs to the peptidase M1 family.</text>
</comment>
<dbReference type="PRINTS" id="PR00756">
    <property type="entry name" value="ALADIPTASE"/>
</dbReference>
<keyword evidence="10" id="KW-0862">Zinc</keyword>
<dbReference type="EMBL" id="JABAHY010000001">
    <property type="protein sequence ID" value="NLS08709.1"/>
    <property type="molecule type" value="Genomic_DNA"/>
</dbReference>
<dbReference type="PANTHER" id="PTHR11533">
    <property type="entry name" value="PROTEASE M1 ZINC METALLOPROTEASE"/>
    <property type="match status" value="1"/>
</dbReference>
<dbReference type="InterPro" id="IPR027268">
    <property type="entry name" value="Peptidase_M4/M1_CTD_sf"/>
</dbReference>
<sequence>MSDTENLTRDEAAWRSSLLSVSSYDVHVDLSAAAEEGATTFPVTTRVELSFTPAAGEDTVPFLDYIGITVESLKINGQQAAVEYDDGAARLPLPGLVAGENVVEIESVSRYSRSGEGLHRFVDPDGSVYLYSQCESADARRIVPVFDQPDLKARWRFEVTGPENWQLRSNGAEVSRVAAGENQQGQALVTVSFADTPLMSSYLIALLAGPYYEVTDSWSGQGDLEVPLSLLVRKAMAEHLDAEELFTITKQGLDFFHSEFGYDYPWGKYDQVFVPEYNAGAMENPGLVVFTEKLIFDTAATEAQHELRANVVMHEMAHMWFGDLVTMKWWDDLWLKESFADYMGSFAVDEATDFETAWVAFANGRKAWAYVQDQLPTTHPIVADIPDLEAAHQNFDGITYAKGASVLKQLAAYAGREAFAKAAGTYFHRHAFSNTTLSDFLSVLEEATGKDMHAWAEAWLQTAGIPVLSVEPNPEDEDTVLVRQSGTDPVSGAPIARPHVVDVGLHTLRDGELKLGQVIPADLAADAPGGVTPVRLQLPDDETPRLVLPNERDLTYAKLSLDPESVSAALSYPIEDPLARATVWAALWSMVRDGELSAQRYVDAVLRLGLKIPEAAMVTVLLRQANTAAERYAPAELAEELTARLGSGLVEFLANAAEISTAGEQNIQDAQRAAARTLAALSLRHPGQLDLLADLLDGKATELGIEGLEVDEELRWAFLQALTAHGRADREQIDSELAARSTARGRIAHRLALAARPEKSVKDQALDESLNATDAEGSVLSNDLLTATIDGFSADPSNLTAGYEQRYFESLRSVWSSMTLGQAGRIVGGLFPAVQHLSPGQQPEEHPVAAATAEWLEQNSDAPAGLRRELLEAQDGLLRSLRAQAAAHV</sequence>
<dbReference type="CDD" id="cd09602">
    <property type="entry name" value="M1_APN"/>
    <property type="match status" value="1"/>
</dbReference>
<evidence type="ECO:0000259" key="15">
    <source>
        <dbReference type="Pfam" id="PF11838"/>
    </source>
</evidence>
<evidence type="ECO:0000256" key="11">
    <source>
        <dbReference type="ARBA" id="ARBA00023049"/>
    </source>
</evidence>
<comment type="cofactor">
    <cofactor evidence="2">
        <name>Zn(2+)</name>
        <dbReference type="ChEBI" id="CHEBI:29105"/>
    </cofactor>
</comment>
<evidence type="ECO:0000313" key="17">
    <source>
        <dbReference type="EMBL" id="NLS08709.1"/>
    </source>
</evidence>
<dbReference type="GO" id="GO:0016285">
    <property type="term" value="F:alanyl aminopeptidase activity"/>
    <property type="evidence" value="ECO:0007669"/>
    <property type="project" value="UniProtKB-EC"/>
</dbReference>
<name>A0A7X8YCL8_9MICC</name>
<evidence type="ECO:0000256" key="9">
    <source>
        <dbReference type="ARBA" id="ARBA00022801"/>
    </source>
</evidence>